<dbReference type="Proteomes" id="UP001610446">
    <property type="component" value="Unassembled WGS sequence"/>
</dbReference>
<gene>
    <name evidence="1" type="ORF">BJY01DRAFT_251575</name>
</gene>
<dbReference type="EMBL" id="JBFXLU010000164">
    <property type="protein sequence ID" value="KAL2837253.1"/>
    <property type="molecule type" value="Genomic_DNA"/>
</dbReference>
<reference evidence="1 2" key="1">
    <citation type="submission" date="2024-07" db="EMBL/GenBank/DDBJ databases">
        <title>Section-level genome sequencing and comparative genomics of Aspergillus sections Usti and Cavernicolus.</title>
        <authorList>
            <consortium name="Lawrence Berkeley National Laboratory"/>
            <person name="Nybo J.L."/>
            <person name="Vesth T.C."/>
            <person name="Theobald S."/>
            <person name="Frisvad J.C."/>
            <person name="Larsen T.O."/>
            <person name="Kjaerboelling I."/>
            <person name="Rothschild-Mancinelli K."/>
            <person name="Lyhne E.K."/>
            <person name="Kogle M.E."/>
            <person name="Barry K."/>
            <person name="Clum A."/>
            <person name="Na H."/>
            <person name="Ledsgaard L."/>
            <person name="Lin J."/>
            <person name="Lipzen A."/>
            <person name="Kuo A."/>
            <person name="Riley R."/>
            <person name="Mondo S."/>
            <person name="Labutti K."/>
            <person name="Haridas S."/>
            <person name="Pangalinan J."/>
            <person name="Salamov A.A."/>
            <person name="Simmons B.A."/>
            <person name="Magnuson J.K."/>
            <person name="Chen J."/>
            <person name="Drula E."/>
            <person name="Henrissat B."/>
            <person name="Wiebenga A."/>
            <person name="Lubbers R.J."/>
            <person name="Gomes A.C."/>
            <person name="Makela M.R."/>
            <person name="Stajich J."/>
            <person name="Grigoriev I.V."/>
            <person name="Mortensen U.H."/>
            <person name="De Vries R.P."/>
            <person name="Baker S.E."/>
            <person name="Andersen M.R."/>
        </authorList>
    </citation>
    <scope>NUCLEOTIDE SEQUENCE [LARGE SCALE GENOMIC DNA]</scope>
    <source>
        <strain evidence="1 2">CBS 123904</strain>
    </source>
</reference>
<evidence type="ECO:0000313" key="2">
    <source>
        <dbReference type="Proteomes" id="UP001610446"/>
    </source>
</evidence>
<organism evidence="1 2">
    <name type="scientific">Aspergillus pseudoustus</name>
    <dbReference type="NCBI Taxonomy" id="1810923"/>
    <lineage>
        <taxon>Eukaryota</taxon>
        <taxon>Fungi</taxon>
        <taxon>Dikarya</taxon>
        <taxon>Ascomycota</taxon>
        <taxon>Pezizomycotina</taxon>
        <taxon>Eurotiomycetes</taxon>
        <taxon>Eurotiomycetidae</taxon>
        <taxon>Eurotiales</taxon>
        <taxon>Aspergillaceae</taxon>
        <taxon>Aspergillus</taxon>
        <taxon>Aspergillus subgen. Nidulantes</taxon>
    </lineage>
</organism>
<protein>
    <submittedName>
        <fullName evidence="1">Uncharacterized protein</fullName>
    </submittedName>
</protein>
<name>A0ABR4JE53_9EURO</name>
<evidence type="ECO:0000313" key="1">
    <source>
        <dbReference type="EMBL" id="KAL2837253.1"/>
    </source>
</evidence>
<accession>A0ABR4JE53</accession>
<proteinExistence type="predicted"/>
<sequence length="184" mass="21017">MNNDLSHITEKADEQNMPYSHLVPAFCRPVNLPRACEAKTRDEVAGRTGVYCGGFRVDVQGEQSDTRLLPDSRGQTEILEDLLRRPKEMEIDVRSEPCWIAEEYKIVLKEGLNYGPASMVPRSATLNRLVAYDHQWSHQYNESAVCMSPLELLVSVPEEWKKPDKSGNQLDVEQIYMKACYPDK</sequence>
<comment type="caution">
    <text evidence="1">The sequence shown here is derived from an EMBL/GenBank/DDBJ whole genome shotgun (WGS) entry which is preliminary data.</text>
</comment>
<keyword evidence="2" id="KW-1185">Reference proteome</keyword>